<comment type="caution">
    <text evidence="2">The sequence shown here is derived from an EMBL/GenBank/DDBJ whole genome shotgun (WGS) entry which is preliminary data.</text>
</comment>
<organism evidence="2 3">
    <name type="scientific">Didymella pomorum</name>
    <dbReference type="NCBI Taxonomy" id="749634"/>
    <lineage>
        <taxon>Eukaryota</taxon>
        <taxon>Fungi</taxon>
        <taxon>Dikarya</taxon>
        <taxon>Ascomycota</taxon>
        <taxon>Pezizomycotina</taxon>
        <taxon>Dothideomycetes</taxon>
        <taxon>Pleosporomycetidae</taxon>
        <taxon>Pleosporales</taxon>
        <taxon>Pleosporineae</taxon>
        <taxon>Didymellaceae</taxon>
        <taxon>Didymella</taxon>
    </lineage>
</organism>
<evidence type="ECO:0000313" key="3">
    <source>
        <dbReference type="Proteomes" id="UP001140510"/>
    </source>
</evidence>
<sequence length="420" mass="47816">MTMALELALWYQFLHDCLHNEVKHSLTEGIVRNFLARSEPIEELYFVAHVLECLQSKPQHIIDVDFVDVIDSMMGMFYDQFPNESASMASSLSSFSGGLSRFLDKFLRLQDCFYYRTEGPYLEISFDFQFADWALKASGDVMWQPPSVRFLHVPTKGAIGETYRITPYVWPEVVSPTGGDGSSVERVDYEILRSQAKFTWDPAKNCFNAVIRNSSRWSMKLDVTPSHQTPHSFFPDTCSLEFLRDNSPKDFTVASDGETVLHSPQKRKMSKPEIAAKRRRGNELHESFLQEVVQYARRNRVALKHPRDRRPPQHGNAQPVETQCDNGHSSLPQSPVLSDSTTSDDAAIPKRGSLNQEDILRNYHDFADRRRMKDAGLVISPVSDGERRAFESIFVGESDGWSPSSDVRSQDMDATLSDEQ</sequence>
<dbReference type="EMBL" id="JAPEVA010000005">
    <property type="protein sequence ID" value="KAJ4411517.1"/>
    <property type="molecule type" value="Genomic_DNA"/>
</dbReference>
<dbReference type="Proteomes" id="UP001140510">
    <property type="component" value="Unassembled WGS sequence"/>
</dbReference>
<accession>A0A9W9DCB4</accession>
<proteinExistence type="predicted"/>
<dbReference type="OrthoDB" id="5330058at2759"/>
<protein>
    <submittedName>
        <fullName evidence="2">Uncharacterized protein</fullName>
    </submittedName>
</protein>
<feature type="region of interest" description="Disordered" evidence="1">
    <location>
        <begin position="302"/>
        <end position="353"/>
    </location>
</feature>
<reference evidence="2" key="1">
    <citation type="submission" date="2022-10" db="EMBL/GenBank/DDBJ databases">
        <title>Tapping the CABI collections for fungal endophytes: first genome assemblies for Collariella, Neodidymelliopsis, Ascochyta clinopodiicola, Didymella pomorum, Didymosphaeria variabile, Neocosmospora piperis and Neocucurbitaria cava.</title>
        <authorList>
            <person name="Hill R."/>
        </authorList>
    </citation>
    <scope>NUCLEOTIDE SEQUENCE</scope>
    <source>
        <strain evidence="2">IMI 355091</strain>
    </source>
</reference>
<feature type="compositionally biased region" description="Polar residues" evidence="1">
    <location>
        <begin position="315"/>
        <end position="344"/>
    </location>
</feature>
<gene>
    <name evidence="2" type="ORF">N0V91_001301</name>
</gene>
<evidence type="ECO:0000256" key="1">
    <source>
        <dbReference type="SAM" id="MobiDB-lite"/>
    </source>
</evidence>
<feature type="compositionally biased region" description="Basic and acidic residues" evidence="1">
    <location>
        <begin position="270"/>
        <end position="282"/>
    </location>
</feature>
<evidence type="ECO:0000313" key="2">
    <source>
        <dbReference type="EMBL" id="KAJ4411517.1"/>
    </source>
</evidence>
<feature type="region of interest" description="Disordered" evidence="1">
    <location>
        <begin position="396"/>
        <end position="420"/>
    </location>
</feature>
<dbReference type="AlphaFoldDB" id="A0A9W9DCB4"/>
<name>A0A9W9DCB4_9PLEO</name>
<keyword evidence="3" id="KW-1185">Reference proteome</keyword>
<feature type="region of interest" description="Disordered" evidence="1">
    <location>
        <begin position="260"/>
        <end position="282"/>
    </location>
</feature>